<evidence type="ECO:0000256" key="7">
    <source>
        <dbReference type="ARBA" id="ARBA00023136"/>
    </source>
</evidence>
<evidence type="ECO:0000313" key="11">
    <source>
        <dbReference type="EMBL" id="OUO56254.1"/>
    </source>
</evidence>
<protein>
    <recommendedName>
        <fullName evidence="13">Polysaccharide biosynthesis protein C-terminal domain-containing protein</fullName>
    </recommendedName>
</protein>
<dbReference type="RefSeq" id="WP_087289149.1">
    <property type="nucleotide sequence ID" value="NZ_NFJD01000004.1"/>
</dbReference>
<reference evidence="12" key="1">
    <citation type="submission" date="2017-04" db="EMBL/GenBank/DDBJ databases">
        <title>Function of individual gut microbiota members based on whole genome sequencing of pure cultures obtained from chicken caecum.</title>
        <authorList>
            <person name="Medvecky M."/>
            <person name="Cejkova D."/>
            <person name="Polansky O."/>
            <person name="Karasova D."/>
            <person name="Kubasova T."/>
            <person name="Cizek A."/>
            <person name="Rychlik I."/>
        </authorList>
    </citation>
    <scope>NUCLEOTIDE SEQUENCE [LARGE SCALE GENOMIC DNA]</scope>
    <source>
        <strain evidence="12">An273</strain>
    </source>
</reference>
<dbReference type="OrthoDB" id="9804143at2"/>
<keyword evidence="7 10" id="KW-0472">Membrane</keyword>
<keyword evidence="6 10" id="KW-1133">Transmembrane helix</keyword>
<keyword evidence="5" id="KW-0573">Peptidoglycan synthesis</keyword>
<dbReference type="PANTHER" id="PTHR47019:SF1">
    <property type="entry name" value="LIPID II FLIPPASE MURJ"/>
    <property type="match status" value="1"/>
</dbReference>
<feature type="transmembrane region" description="Helical" evidence="10">
    <location>
        <begin position="184"/>
        <end position="206"/>
    </location>
</feature>
<dbReference type="GO" id="GO:0008360">
    <property type="term" value="P:regulation of cell shape"/>
    <property type="evidence" value="ECO:0007669"/>
    <property type="project" value="UniProtKB-KW"/>
</dbReference>
<dbReference type="GO" id="GO:0009252">
    <property type="term" value="P:peptidoglycan biosynthetic process"/>
    <property type="evidence" value="ECO:0007669"/>
    <property type="project" value="UniProtKB-KW"/>
</dbReference>
<name>A0A1Y4DAM6_9BACT</name>
<comment type="similarity">
    <text evidence="9">Belongs to the MurJ/MviN family.</text>
</comment>
<evidence type="ECO:0008006" key="13">
    <source>
        <dbReference type="Google" id="ProtNLM"/>
    </source>
</evidence>
<evidence type="ECO:0000256" key="5">
    <source>
        <dbReference type="ARBA" id="ARBA00022984"/>
    </source>
</evidence>
<dbReference type="InterPro" id="IPR004268">
    <property type="entry name" value="MurJ"/>
</dbReference>
<organism evidence="11 12">
    <name type="scientific">Candidatus Avelusimicrobium gallicola</name>
    <dbReference type="NCBI Taxonomy" id="2562704"/>
    <lineage>
        <taxon>Bacteria</taxon>
        <taxon>Pseudomonadati</taxon>
        <taxon>Elusimicrobiota</taxon>
        <taxon>Elusimicrobia</taxon>
        <taxon>Elusimicrobiales</taxon>
        <taxon>Elusimicrobiaceae</taxon>
        <taxon>Candidatus Avelusimicrobium</taxon>
    </lineage>
</organism>
<comment type="subcellular location">
    <subcellularLocation>
        <location evidence="1">Cell membrane</location>
        <topology evidence="1">Multi-pass membrane protein</topology>
    </subcellularLocation>
</comment>
<feature type="transmembrane region" description="Helical" evidence="10">
    <location>
        <begin position="469"/>
        <end position="488"/>
    </location>
</feature>
<evidence type="ECO:0000256" key="1">
    <source>
        <dbReference type="ARBA" id="ARBA00004651"/>
    </source>
</evidence>
<sequence>MVHLFKPTSYTAGAALAVGATLAWKLVSFANALLIALYFGAGRTTDVYFYLLMVMGFGVTFLQRMNAAVIIPEAMAQEARAPGAGRPLLNSFLYFYILLLLLLGAAGFLAPVGLARLFSRFDAPQLLANQLLITLCFVLFGLQLLTAYLTAVLEMYRRFASALLTPLNALLPLVFLIACGRTAGIISMVYGFLTANLVQIAVFGWMMRKELKWNFRPARVQWQKHLTKNLASNQLIELANIVSSVLPLYLLSGLSAGLVSALNYARQLSDSPTEIFTFRVANVSKIQLTEDASARAEAKLNADFLSTQHFLLFVLTPLAVFTAFFAPEIVTLFFKRGNFSAADVQNAAAFLRPLMGVMWFLAIVSMQNNVVAAGRKVKESLPYALSCIGLFILLVPFTMNRWGAFAFPYTQVGCNVVSLWINYRLFKTHFPQIRYMQSLRDAGRVLAVNLLALLPAALCGFYLAGSGVLATLLASGIVFLAGVFFLSVKSGEWQAFAKHFAGSLS</sequence>
<feature type="transmembrane region" description="Helical" evidence="10">
    <location>
        <begin position="381"/>
        <end position="399"/>
    </location>
</feature>
<feature type="transmembrane region" description="Helical" evidence="10">
    <location>
        <begin position="159"/>
        <end position="178"/>
    </location>
</feature>
<feature type="transmembrane region" description="Helical" evidence="10">
    <location>
        <begin position="92"/>
        <end position="111"/>
    </location>
</feature>
<proteinExistence type="inferred from homology"/>
<dbReference type="Pfam" id="PF03023">
    <property type="entry name" value="MurJ"/>
    <property type="match status" value="1"/>
</dbReference>
<gene>
    <name evidence="11" type="ORF">B5F75_06445</name>
</gene>
<keyword evidence="4" id="KW-0133">Cell shape</keyword>
<evidence type="ECO:0000256" key="10">
    <source>
        <dbReference type="SAM" id="Phobius"/>
    </source>
</evidence>
<evidence type="ECO:0000256" key="2">
    <source>
        <dbReference type="ARBA" id="ARBA00022475"/>
    </source>
</evidence>
<evidence type="ECO:0000256" key="8">
    <source>
        <dbReference type="ARBA" id="ARBA00060041"/>
    </source>
</evidence>
<evidence type="ECO:0000256" key="3">
    <source>
        <dbReference type="ARBA" id="ARBA00022692"/>
    </source>
</evidence>
<feature type="transmembrane region" description="Helical" evidence="10">
    <location>
        <begin position="444"/>
        <end position="463"/>
    </location>
</feature>
<feature type="transmembrane region" description="Helical" evidence="10">
    <location>
        <begin position="12"/>
        <end position="41"/>
    </location>
</feature>
<dbReference type="PANTHER" id="PTHR47019">
    <property type="entry name" value="LIPID II FLIPPASE MURJ"/>
    <property type="match status" value="1"/>
</dbReference>
<feature type="transmembrane region" description="Helical" evidence="10">
    <location>
        <begin position="310"/>
        <end position="334"/>
    </location>
</feature>
<keyword evidence="12" id="KW-1185">Reference proteome</keyword>
<accession>A0A1Y4DAM6</accession>
<feature type="transmembrane region" description="Helical" evidence="10">
    <location>
        <begin position="47"/>
        <end position="71"/>
    </location>
</feature>
<dbReference type="InterPro" id="IPR051050">
    <property type="entry name" value="Lipid_II_flippase_MurJ/MviN"/>
</dbReference>
<feature type="transmembrane region" description="Helical" evidence="10">
    <location>
        <begin position="131"/>
        <end position="152"/>
    </location>
</feature>
<feature type="transmembrane region" description="Helical" evidence="10">
    <location>
        <begin position="405"/>
        <end position="423"/>
    </location>
</feature>
<evidence type="ECO:0000313" key="12">
    <source>
        <dbReference type="Proteomes" id="UP000196368"/>
    </source>
</evidence>
<comment type="function">
    <text evidence="8">Involved in peptidoglycan biosynthesis. Transports lipid-linked peptidoglycan precursors from the inner to the outer leaflet of the cytoplasmic membrane.</text>
</comment>
<dbReference type="GO" id="GO:0005886">
    <property type="term" value="C:plasma membrane"/>
    <property type="evidence" value="ECO:0007669"/>
    <property type="project" value="UniProtKB-SubCell"/>
</dbReference>
<evidence type="ECO:0000256" key="4">
    <source>
        <dbReference type="ARBA" id="ARBA00022960"/>
    </source>
</evidence>
<keyword evidence="3 10" id="KW-0812">Transmembrane</keyword>
<dbReference type="EMBL" id="NFJD01000004">
    <property type="protein sequence ID" value="OUO56254.1"/>
    <property type="molecule type" value="Genomic_DNA"/>
</dbReference>
<comment type="caution">
    <text evidence="11">The sequence shown here is derived from an EMBL/GenBank/DDBJ whole genome shotgun (WGS) entry which is preliminary data.</text>
</comment>
<dbReference type="Proteomes" id="UP000196368">
    <property type="component" value="Unassembled WGS sequence"/>
</dbReference>
<keyword evidence="2" id="KW-1003">Cell membrane</keyword>
<dbReference type="GO" id="GO:0015648">
    <property type="term" value="F:lipid-linked peptidoglycan transporter activity"/>
    <property type="evidence" value="ECO:0007669"/>
    <property type="project" value="TreeGrafter"/>
</dbReference>
<evidence type="ECO:0000256" key="9">
    <source>
        <dbReference type="ARBA" id="ARBA00061532"/>
    </source>
</evidence>
<evidence type="ECO:0000256" key="6">
    <source>
        <dbReference type="ARBA" id="ARBA00022989"/>
    </source>
</evidence>
<dbReference type="AlphaFoldDB" id="A0A1Y4DAM6"/>
<dbReference type="GO" id="GO:0034204">
    <property type="term" value="P:lipid translocation"/>
    <property type="evidence" value="ECO:0007669"/>
    <property type="project" value="TreeGrafter"/>
</dbReference>
<feature type="transmembrane region" description="Helical" evidence="10">
    <location>
        <begin position="354"/>
        <end position="374"/>
    </location>
</feature>